<evidence type="ECO:0000313" key="2">
    <source>
        <dbReference type="EMBL" id="SBS25853.1"/>
    </source>
</evidence>
<proteinExistence type="predicted"/>
<dbReference type="AlphaFoldDB" id="A0A1A8T2C4"/>
<dbReference type="Gene3D" id="3.40.50.1820">
    <property type="entry name" value="alpha/beta hydrolase"/>
    <property type="match status" value="1"/>
</dbReference>
<feature type="domain" description="AB hydrolase-1" evidence="1">
    <location>
        <begin position="37"/>
        <end position="277"/>
    </location>
</feature>
<dbReference type="EMBL" id="FLOB01000001">
    <property type="protein sequence ID" value="SBS25853.1"/>
    <property type="molecule type" value="Genomic_DNA"/>
</dbReference>
<dbReference type="PRINTS" id="PR00412">
    <property type="entry name" value="EPOXHYDRLASE"/>
</dbReference>
<reference evidence="2 3" key="1">
    <citation type="submission" date="2016-06" db="EMBL/GenBank/DDBJ databases">
        <authorList>
            <person name="Kjaerup R.B."/>
            <person name="Dalgaard T.S."/>
            <person name="Juul-Madsen H.R."/>
        </authorList>
    </citation>
    <scope>NUCLEOTIDE SEQUENCE [LARGE SCALE GENOMIC DNA]</scope>
    <source>
        <strain evidence="2 3">CECT 8886</strain>
    </source>
</reference>
<dbReference type="GO" id="GO:0016020">
    <property type="term" value="C:membrane"/>
    <property type="evidence" value="ECO:0007669"/>
    <property type="project" value="TreeGrafter"/>
</dbReference>
<dbReference type="STRING" id="1792290.MSP8886_00406"/>
<evidence type="ECO:0000313" key="3">
    <source>
        <dbReference type="Proteomes" id="UP000092544"/>
    </source>
</evidence>
<organism evidence="2 3">
    <name type="scientific">Marinomonas spartinae</name>
    <dbReference type="NCBI Taxonomy" id="1792290"/>
    <lineage>
        <taxon>Bacteria</taxon>
        <taxon>Pseudomonadati</taxon>
        <taxon>Pseudomonadota</taxon>
        <taxon>Gammaproteobacteria</taxon>
        <taxon>Oceanospirillales</taxon>
        <taxon>Oceanospirillaceae</taxon>
        <taxon>Marinomonas</taxon>
    </lineage>
</organism>
<dbReference type="InterPro" id="IPR050266">
    <property type="entry name" value="AB_hydrolase_sf"/>
</dbReference>
<dbReference type="InterPro" id="IPR029058">
    <property type="entry name" value="AB_hydrolase_fold"/>
</dbReference>
<name>A0A1A8T2C4_9GAMM</name>
<dbReference type="SUPFAM" id="SSF53474">
    <property type="entry name" value="alpha/beta-Hydrolases"/>
    <property type="match status" value="1"/>
</dbReference>
<dbReference type="PANTHER" id="PTHR43798">
    <property type="entry name" value="MONOACYLGLYCEROL LIPASE"/>
    <property type="match status" value="1"/>
</dbReference>
<protein>
    <submittedName>
        <fullName evidence="2">2-hydroxy-6-oxo-6-(2'-aminophenyl)hexa-2, 4-dienoic acid hydrolase</fullName>
        <ecNumber evidence="2">3.7.1.13</ecNumber>
    </submittedName>
</protein>
<accession>A0A1A8T2C4</accession>
<dbReference type="Pfam" id="PF00561">
    <property type="entry name" value="Abhydrolase_1"/>
    <property type="match status" value="1"/>
</dbReference>
<sequence>MTADNNNKSEDNILPQDQFISVNGRKIRYQDTGGEGPILLLTHGIGASLETWQEPYALLEKGNQLRVIVWDLPGHGLSDFGNQPYGVEDFAQAAWHFLDALNIDQPITLGGNSLGGAISIHMMNLRPDRVNKLALLNAASLGKESPLPFRLMSLPLLGELMNKPGKQAVDQQIQSIFYEPEKQRPKIEAVITRNVMRPGANKAFLSTLRLMTNFSGQRPALYQKTLSMLKTCPVPVLFVHGTHDMIISIEHTKNAQSITPKSSLLILEECGHTPQVETPEKVANVLTDLIFNQ</sequence>
<keyword evidence="2" id="KW-0378">Hydrolase</keyword>
<dbReference type="Proteomes" id="UP000092544">
    <property type="component" value="Unassembled WGS sequence"/>
</dbReference>
<dbReference type="EC" id="3.7.1.13" evidence="2"/>
<dbReference type="PANTHER" id="PTHR43798:SF33">
    <property type="entry name" value="HYDROLASE, PUTATIVE (AFU_ORTHOLOGUE AFUA_2G14860)-RELATED"/>
    <property type="match status" value="1"/>
</dbReference>
<gene>
    <name evidence="2" type="primary">carC</name>
    <name evidence="2" type="ORF">MSP8886_00406</name>
</gene>
<dbReference type="GO" id="GO:0018768">
    <property type="term" value="F:2-hydroxy-6-oxo-6-(2'-aminophenyl)hexa-2,4-dienoate hydrolase activity"/>
    <property type="evidence" value="ECO:0007669"/>
    <property type="project" value="UniProtKB-EC"/>
</dbReference>
<keyword evidence="3" id="KW-1185">Reference proteome</keyword>
<evidence type="ECO:0000259" key="1">
    <source>
        <dbReference type="Pfam" id="PF00561"/>
    </source>
</evidence>
<dbReference type="InterPro" id="IPR000073">
    <property type="entry name" value="AB_hydrolase_1"/>
</dbReference>
<dbReference type="OrthoDB" id="9773549at2"/>
<dbReference type="InterPro" id="IPR000639">
    <property type="entry name" value="Epox_hydrolase-like"/>
</dbReference>
<dbReference type="PRINTS" id="PR00111">
    <property type="entry name" value="ABHYDROLASE"/>
</dbReference>